<dbReference type="GO" id="GO:0008888">
    <property type="term" value="F:glycerol dehydrogenase (NAD+) activity"/>
    <property type="evidence" value="ECO:0007669"/>
    <property type="project" value="UniProtKB-EC"/>
</dbReference>
<feature type="binding site" evidence="11">
    <location>
        <begin position="94"/>
        <end position="98"/>
    </location>
    <ligand>
        <name>NAD(+)</name>
        <dbReference type="ChEBI" id="CHEBI:57540"/>
    </ligand>
</feature>
<protein>
    <recommendedName>
        <fullName evidence="7">Glycerol dehydrogenase</fullName>
        <ecNumber evidence="6">1.1.1.6</ecNumber>
    </recommendedName>
</protein>
<evidence type="ECO:0000256" key="3">
    <source>
        <dbReference type="ARBA" id="ARBA00023002"/>
    </source>
</evidence>
<feature type="binding site" evidence="10">
    <location>
        <position position="121"/>
    </location>
    <ligand>
        <name>glycerol</name>
        <dbReference type="ChEBI" id="CHEBI:17754"/>
    </ligand>
</feature>
<dbReference type="Pfam" id="PF00465">
    <property type="entry name" value="Fe-ADH"/>
    <property type="match status" value="1"/>
</dbReference>
<feature type="binding site" evidence="11">
    <location>
        <position position="125"/>
    </location>
    <ligand>
        <name>NAD(+)</name>
        <dbReference type="ChEBI" id="CHEBI:57540"/>
    </ligand>
</feature>
<dbReference type="EC" id="1.1.1.6" evidence="6"/>
<dbReference type="Gene3D" id="3.40.50.1970">
    <property type="match status" value="1"/>
</dbReference>
<comment type="similarity">
    <text evidence="1">Belongs to the iron-containing alcohol dehydrogenase family.</text>
</comment>
<dbReference type="InterPro" id="IPR018211">
    <property type="entry name" value="ADH_Fe_CS"/>
</dbReference>
<name>A0A517DWU1_9FIRM</name>
<evidence type="ECO:0000256" key="10">
    <source>
        <dbReference type="PIRSR" id="PIRSR000112-2"/>
    </source>
</evidence>
<dbReference type="PROSITE" id="PS00913">
    <property type="entry name" value="ADH_IRON_1"/>
    <property type="match status" value="1"/>
</dbReference>
<dbReference type="GO" id="GO:0005829">
    <property type="term" value="C:cytosol"/>
    <property type="evidence" value="ECO:0007669"/>
    <property type="project" value="TreeGrafter"/>
</dbReference>
<dbReference type="OrthoDB" id="5198708at2"/>
<dbReference type="SUPFAM" id="SSF56796">
    <property type="entry name" value="Dehydroquinate synthase-like"/>
    <property type="match status" value="1"/>
</dbReference>
<feature type="binding site" evidence="9">
    <location>
        <position position="171"/>
    </location>
    <ligand>
        <name>glycerol</name>
        <dbReference type="ChEBI" id="CHEBI:17754"/>
    </ligand>
</feature>
<dbReference type="CDD" id="cd08170">
    <property type="entry name" value="GlyDH"/>
    <property type="match status" value="1"/>
</dbReference>
<dbReference type="EMBL" id="CP036259">
    <property type="protein sequence ID" value="QDR81825.1"/>
    <property type="molecule type" value="Genomic_DNA"/>
</dbReference>
<proteinExistence type="inferred from homology"/>
<evidence type="ECO:0000313" key="14">
    <source>
        <dbReference type="Proteomes" id="UP000320776"/>
    </source>
</evidence>
<keyword evidence="4 11" id="KW-0520">NAD</keyword>
<dbReference type="PIRSF" id="PIRSF000112">
    <property type="entry name" value="Glycerol_dehydrogenase"/>
    <property type="match status" value="1"/>
</dbReference>
<feature type="domain" description="Alcohol dehydrogenase iron-type/glycerol dehydrogenase GldA" evidence="12">
    <location>
        <begin position="8"/>
        <end position="154"/>
    </location>
</feature>
<dbReference type="PANTHER" id="PTHR43616">
    <property type="entry name" value="GLYCEROL DEHYDROGENASE"/>
    <property type="match status" value="1"/>
</dbReference>
<dbReference type="NCBIfam" id="NF006941">
    <property type="entry name" value="PRK09423.1"/>
    <property type="match status" value="1"/>
</dbReference>
<evidence type="ECO:0000256" key="2">
    <source>
        <dbReference type="ARBA" id="ARBA00022723"/>
    </source>
</evidence>
<feature type="binding site" evidence="9">
    <location>
        <position position="271"/>
    </location>
    <ligand>
        <name>glycerol</name>
        <dbReference type="ChEBI" id="CHEBI:17754"/>
    </ligand>
</feature>
<evidence type="ECO:0000256" key="6">
    <source>
        <dbReference type="ARBA" id="ARBA00039147"/>
    </source>
</evidence>
<keyword evidence="2 9" id="KW-0479">Metal-binding</keyword>
<organism evidence="13 14">
    <name type="scientific">Sporomusa termitida</name>
    <dbReference type="NCBI Taxonomy" id="2377"/>
    <lineage>
        <taxon>Bacteria</taxon>
        <taxon>Bacillati</taxon>
        <taxon>Bacillota</taxon>
        <taxon>Negativicutes</taxon>
        <taxon>Selenomonadales</taxon>
        <taxon>Sporomusaceae</taxon>
        <taxon>Sporomusa</taxon>
    </lineage>
</organism>
<dbReference type="Proteomes" id="UP000320776">
    <property type="component" value="Chromosome"/>
</dbReference>
<dbReference type="InterPro" id="IPR001670">
    <property type="entry name" value="ADH_Fe/GldA"/>
</dbReference>
<dbReference type="PANTHER" id="PTHR43616:SF5">
    <property type="entry name" value="GLYCEROL DEHYDROGENASE 1"/>
    <property type="match status" value="1"/>
</dbReference>
<evidence type="ECO:0000256" key="11">
    <source>
        <dbReference type="PIRSR" id="PIRSR000112-3"/>
    </source>
</evidence>
<dbReference type="AlphaFoldDB" id="A0A517DWU1"/>
<keyword evidence="14" id="KW-1185">Reference proteome</keyword>
<dbReference type="KEGG" id="sted:SPTER_32410"/>
<evidence type="ECO:0000313" key="13">
    <source>
        <dbReference type="EMBL" id="QDR81825.1"/>
    </source>
</evidence>
<accession>A0A517DWU1</accession>
<gene>
    <name evidence="13" type="primary">dhaD</name>
    <name evidence="13" type="ORF">SPTER_32410</name>
</gene>
<reference evidence="13 14" key="1">
    <citation type="submission" date="2019-02" db="EMBL/GenBank/DDBJ databases">
        <title>Closed genome of Sporomusa termitida DSM 4440.</title>
        <authorList>
            <person name="Poehlein A."/>
            <person name="Daniel R."/>
        </authorList>
    </citation>
    <scope>NUCLEOTIDE SEQUENCE [LARGE SCALE GENOMIC DNA]</scope>
    <source>
        <strain evidence="13 14">DSM 4440</strain>
    </source>
</reference>
<evidence type="ECO:0000256" key="9">
    <source>
        <dbReference type="PIRSR" id="PIRSR000112-1"/>
    </source>
</evidence>
<sequence>MAQVIAFPGKYVQGYGELSHISKYVAVLGKAVLIIASQGRLNELQGIIQDSFKDTDIAVAYEAFGGECSKREVERLRAFAKSYQSKVIVGMGGGKVIDTAKAVAHYEQLPVVIIPTVASSDAPTSAIAVFYNEDGSFQEVLSTGRNPSVVLMDTSIIANSPARLLVAGMGDALATYFEARTCVESYRQNYAGGIFTLASYALAKLCYETLLADGFAAKLAIQNKTVTKALANVIEANTLLSGIGFESNGIAVAHAVYNGFTIMPNAHALYHGEWVAFGTLVQLILENRPRQELEEVLRFCLSVGLPTTLADCGMDNISREQLLAVAQAITAPKRSVHNEPFPVTDQDVLAAILVADATGQMYKGKS</sequence>
<evidence type="ECO:0000256" key="5">
    <source>
        <dbReference type="ARBA" id="ARBA00037918"/>
    </source>
</evidence>
<feature type="binding site" evidence="11">
    <location>
        <begin position="116"/>
        <end position="119"/>
    </location>
    <ligand>
        <name>NAD(+)</name>
        <dbReference type="ChEBI" id="CHEBI:57540"/>
    </ligand>
</feature>
<evidence type="ECO:0000256" key="4">
    <source>
        <dbReference type="ARBA" id="ARBA00023027"/>
    </source>
</evidence>
<evidence type="ECO:0000259" key="12">
    <source>
        <dbReference type="Pfam" id="PF00465"/>
    </source>
</evidence>
<dbReference type="GO" id="GO:0046872">
    <property type="term" value="F:metal ion binding"/>
    <property type="evidence" value="ECO:0007669"/>
    <property type="project" value="UniProtKB-KW"/>
</dbReference>
<dbReference type="Gene3D" id="1.20.1090.10">
    <property type="entry name" value="Dehydroquinate synthase-like - alpha domain"/>
    <property type="match status" value="1"/>
</dbReference>
<dbReference type="RefSeq" id="WP_144351274.1">
    <property type="nucleotide sequence ID" value="NZ_CP036259.1"/>
</dbReference>
<evidence type="ECO:0000256" key="7">
    <source>
        <dbReference type="ARBA" id="ARBA00040132"/>
    </source>
</evidence>
<evidence type="ECO:0000256" key="1">
    <source>
        <dbReference type="ARBA" id="ARBA00007358"/>
    </source>
</evidence>
<dbReference type="InterPro" id="IPR016205">
    <property type="entry name" value="Glycerol_DH"/>
</dbReference>
<comment type="catalytic activity">
    <reaction evidence="8">
        <text>glycerol + NAD(+) = dihydroxyacetone + NADH + H(+)</text>
        <dbReference type="Rhea" id="RHEA:13769"/>
        <dbReference type="ChEBI" id="CHEBI:15378"/>
        <dbReference type="ChEBI" id="CHEBI:16016"/>
        <dbReference type="ChEBI" id="CHEBI:17754"/>
        <dbReference type="ChEBI" id="CHEBI:57540"/>
        <dbReference type="ChEBI" id="CHEBI:57945"/>
        <dbReference type="EC" id="1.1.1.6"/>
    </reaction>
</comment>
<comment type="cofactor">
    <cofactor evidence="9">
        <name>Zn(2+)</name>
        <dbReference type="ChEBI" id="CHEBI:29105"/>
    </cofactor>
    <text evidence="9">Binds 1 zinc ion per subunit.</text>
</comment>
<keyword evidence="3 13" id="KW-0560">Oxidoreductase</keyword>
<feature type="binding site" evidence="9">
    <location>
        <position position="254"/>
    </location>
    <ligand>
        <name>glycerol</name>
        <dbReference type="ChEBI" id="CHEBI:17754"/>
    </ligand>
</feature>
<keyword evidence="9" id="KW-0862">Zinc</keyword>
<comment type="pathway">
    <text evidence="5">Polyol metabolism; glycerol fermentation; glycerone phosphate from glycerol (oxidative route): step 1/2.</text>
</comment>
<feature type="binding site" evidence="11">
    <location>
        <position position="131"/>
    </location>
    <ligand>
        <name>NAD(+)</name>
        <dbReference type="ChEBI" id="CHEBI:57540"/>
    </ligand>
</feature>
<evidence type="ECO:0000256" key="8">
    <source>
        <dbReference type="ARBA" id="ARBA00049006"/>
    </source>
</evidence>